<organism evidence="2 3">
    <name type="scientific">Rhizobium leguminosarum bv. trifolii</name>
    <dbReference type="NCBI Taxonomy" id="386"/>
    <lineage>
        <taxon>Bacteria</taxon>
        <taxon>Pseudomonadati</taxon>
        <taxon>Pseudomonadota</taxon>
        <taxon>Alphaproteobacteria</taxon>
        <taxon>Hyphomicrobiales</taxon>
        <taxon>Rhizobiaceae</taxon>
        <taxon>Rhizobium/Agrobacterium group</taxon>
        <taxon>Rhizobium</taxon>
    </lineage>
</organism>
<dbReference type="AlphaFoldDB" id="A0A3E1B1F1"/>
<accession>A0A3E1B1F1</accession>
<feature type="region of interest" description="Disordered" evidence="1">
    <location>
        <begin position="1"/>
        <end position="25"/>
    </location>
</feature>
<name>A0A3E1B1F1_RHILT</name>
<reference evidence="2 3" key="1">
    <citation type="submission" date="2017-03" db="EMBL/GenBank/DDBJ databases">
        <title>Genome analysis of Rhizobial strains effectives or ineffectives for nitrogen fixation isolated from bean seeds.</title>
        <authorList>
            <person name="Peralta H."/>
            <person name="Aguilar-Vera A."/>
            <person name="Mora Y."/>
            <person name="Vargas-Lagunas C."/>
            <person name="Girard L."/>
            <person name="Mora J."/>
        </authorList>
    </citation>
    <scope>NUCLEOTIDE SEQUENCE [LARGE SCALE GENOMIC DNA]</scope>
    <source>
        <strain evidence="2 3">CCGM5</strain>
    </source>
</reference>
<comment type="caution">
    <text evidence="2">The sequence shown here is derived from an EMBL/GenBank/DDBJ whole genome shotgun (WGS) entry which is preliminary data.</text>
</comment>
<protein>
    <submittedName>
        <fullName evidence="2">Uncharacterized protein</fullName>
    </submittedName>
</protein>
<evidence type="ECO:0000313" key="2">
    <source>
        <dbReference type="EMBL" id="RFB84310.1"/>
    </source>
</evidence>
<sequence length="179" mass="20093">MPALLMEGAASPDGPHPEARRPPAGASKDALWRCFLHSFDAGAPASPFEAPAERLRMRLLEGWHSPSRLHFQVCSPRTEALKDARRAMFAVDNVGDYCRSCSTALLMRWAWWRAGCPAFEWMAAGGIQVQIALSRPRKSPNLPPWGIEFARPAVASRYRLGGSDETKVLFRFRIRKYIQ</sequence>
<gene>
    <name evidence="2" type="ORF">B5K10_27460</name>
</gene>
<dbReference type="EMBL" id="NAOO01000041">
    <property type="protein sequence ID" value="RFB84310.1"/>
    <property type="molecule type" value="Genomic_DNA"/>
</dbReference>
<proteinExistence type="predicted"/>
<evidence type="ECO:0000256" key="1">
    <source>
        <dbReference type="SAM" id="MobiDB-lite"/>
    </source>
</evidence>
<dbReference type="Proteomes" id="UP000256748">
    <property type="component" value="Unassembled WGS sequence"/>
</dbReference>
<evidence type="ECO:0000313" key="3">
    <source>
        <dbReference type="Proteomes" id="UP000256748"/>
    </source>
</evidence>